<reference evidence="2 3" key="1">
    <citation type="submission" date="2019-09" db="EMBL/GenBank/DDBJ databases">
        <title>Hybrid Assembly of the complete Genome of the Deep-Sea Bacterium Moritella marina from long Nanopore and Illumina reads.</title>
        <authorList>
            <person name="Magin S."/>
            <person name="Georgoulis A."/>
            <person name="Papadimitriou K."/>
            <person name="Iliakis G."/>
            <person name="Vorgias C.E."/>
        </authorList>
    </citation>
    <scope>NUCLEOTIDE SEQUENCE [LARGE SCALE GENOMIC DNA]</scope>
    <source>
        <strain evidence="2 3">MP-1</strain>
    </source>
</reference>
<sequence>MAWKSWFATANKSGDSPHDDPRIYTDLNDLLKIKAQKTGFSFVPQQGRCSIFSGLHESRLRGRGLNFEELRHYNNGDDVKNLDWKVTLRTGKPHVRAYSEEKERQIWLCVDQRQSMFFSSQQTMKSVVAANLAALCLWRVLADADRVGGYIFNDHSSFHLKPQRSNALAMQFIQQLHTVNHQLQVGISGVDVPKIRLTDMLATLQELQAKSKTFVIISDWYGFDEECANRLRALQQHNDVIAVHISDPLEQNLRNVDSLITSDGHYQLQLSSQQLQRNKNALQHAYQAAFLAKQNLLQQALQLSAFSIIDVGTDGNEINQFKSAFHMNHKNSGEE</sequence>
<dbReference type="OrthoDB" id="9776116at2"/>
<evidence type="ECO:0000259" key="1">
    <source>
        <dbReference type="Pfam" id="PF01882"/>
    </source>
</evidence>
<dbReference type="RefSeq" id="WP_019441408.1">
    <property type="nucleotide sequence ID" value="NZ_ALOE01000017.1"/>
</dbReference>
<dbReference type="KEGG" id="mmaa:FR932_20430"/>
<feature type="domain" description="DUF58" evidence="1">
    <location>
        <begin position="69"/>
        <end position="292"/>
    </location>
</feature>
<dbReference type="PANTHER" id="PTHR33608">
    <property type="entry name" value="BLL2464 PROTEIN"/>
    <property type="match status" value="1"/>
</dbReference>
<gene>
    <name evidence="2" type="ORF">FR932_20430</name>
</gene>
<keyword evidence="3" id="KW-1185">Reference proteome</keyword>
<evidence type="ECO:0000313" key="2">
    <source>
        <dbReference type="EMBL" id="QFI40015.1"/>
    </source>
</evidence>
<dbReference type="AlphaFoldDB" id="A0A5J6WSU3"/>
<dbReference type="EMBL" id="CP044399">
    <property type="protein sequence ID" value="QFI40015.1"/>
    <property type="molecule type" value="Genomic_DNA"/>
</dbReference>
<dbReference type="PANTHER" id="PTHR33608:SF12">
    <property type="entry name" value="DUF58 DOMAIN-CONTAINING PROTEIN"/>
    <property type="match status" value="1"/>
</dbReference>
<dbReference type="InterPro" id="IPR036465">
    <property type="entry name" value="vWFA_dom_sf"/>
</dbReference>
<evidence type="ECO:0000313" key="3">
    <source>
        <dbReference type="Proteomes" id="UP000327424"/>
    </source>
</evidence>
<protein>
    <submittedName>
        <fullName evidence="2">DUF58 domain-containing protein</fullName>
    </submittedName>
</protein>
<organism evidence="2 3">
    <name type="scientific">Moritella marina ATCC 15381</name>
    <dbReference type="NCBI Taxonomy" id="1202962"/>
    <lineage>
        <taxon>Bacteria</taxon>
        <taxon>Pseudomonadati</taxon>
        <taxon>Pseudomonadota</taxon>
        <taxon>Gammaproteobacteria</taxon>
        <taxon>Alteromonadales</taxon>
        <taxon>Moritellaceae</taxon>
        <taxon>Moritella</taxon>
    </lineage>
</organism>
<dbReference type="SUPFAM" id="SSF53300">
    <property type="entry name" value="vWA-like"/>
    <property type="match status" value="1"/>
</dbReference>
<dbReference type="Pfam" id="PF01882">
    <property type="entry name" value="DUF58"/>
    <property type="match status" value="1"/>
</dbReference>
<proteinExistence type="predicted"/>
<dbReference type="Proteomes" id="UP000327424">
    <property type="component" value="Chromosome"/>
</dbReference>
<accession>A0A5J6WSU3</accession>
<name>A0A5J6WSU3_MORMI</name>
<dbReference type="InterPro" id="IPR002881">
    <property type="entry name" value="DUF58"/>
</dbReference>